<dbReference type="PANTHER" id="PTHR34825:SF1">
    <property type="entry name" value="AAA-ATPASE-LIKE DOMAIN-CONTAINING PROTEIN"/>
    <property type="match status" value="1"/>
</dbReference>
<dbReference type="EMBL" id="CP001013">
    <property type="protein sequence ID" value="ACB34602.1"/>
    <property type="molecule type" value="Genomic_DNA"/>
</dbReference>
<dbReference type="Proteomes" id="UP000001693">
    <property type="component" value="Chromosome"/>
</dbReference>
<organism evidence="2 3">
    <name type="scientific">Leptothrix cholodnii (strain ATCC 51168 / LMG 8142 / SP-6)</name>
    <name type="common">Leptothrix discophora (strain SP-6)</name>
    <dbReference type="NCBI Taxonomy" id="395495"/>
    <lineage>
        <taxon>Bacteria</taxon>
        <taxon>Pseudomonadati</taxon>
        <taxon>Pseudomonadota</taxon>
        <taxon>Betaproteobacteria</taxon>
        <taxon>Burkholderiales</taxon>
        <taxon>Sphaerotilaceae</taxon>
        <taxon>Leptothrix</taxon>
    </lineage>
</organism>
<reference evidence="2 3" key="1">
    <citation type="submission" date="2008-03" db="EMBL/GenBank/DDBJ databases">
        <title>Complete sequence of Leptothrix cholodnii SP-6.</title>
        <authorList>
            <consortium name="US DOE Joint Genome Institute"/>
            <person name="Copeland A."/>
            <person name="Lucas S."/>
            <person name="Lapidus A."/>
            <person name="Glavina del Rio T."/>
            <person name="Dalin E."/>
            <person name="Tice H."/>
            <person name="Bruce D."/>
            <person name="Goodwin L."/>
            <person name="Pitluck S."/>
            <person name="Chertkov O."/>
            <person name="Brettin T."/>
            <person name="Detter J.C."/>
            <person name="Han C."/>
            <person name="Kuske C.R."/>
            <person name="Schmutz J."/>
            <person name="Larimer F."/>
            <person name="Land M."/>
            <person name="Hauser L."/>
            <person name="Kyrpides N."/>
            <person name="Lykidis A."/>
            <person name="Emerson D."/>
            <person name="Richardson P."/>
        </authorList>
    </citation>
    <scope>NUCLEOTIDE SEQUENCE [LARGE SCALE GENOMIC DNA]</scope>
    <source>
        <strain evidence="3">ATCC 51168 / LMG 8142 / SP-6</strain>
    </source>
</reference>
<dbReference type="KEGG" id="lch:Lcho_2337"/>
<evidence type="ECO:0000259" key="1">
    <source>
        <dbReference type="Pfam" id="PF09820"/>
    </source>
</evidence>
<sequence length="525" mass="59813">MSSSLSPTPRRKLPIGIQNLREIREGGHYYVDKSGLAIDLIESSGKAFFLSRPRRFGKSLLVDTFKELFEGNRALFEGLAAETRWDWSRRHPVIRISFADGVLQSRAELERRIFEILGDAQRELGVQGTYESIASRFAELIRLAHEQHGQSAVVLIDEYDKPILDNITDPEIARQMRDGLMNFYSVLKDADAHLKFVFLTGVSRFSMAGMFSGLNHLQNITLDERWSALCGYTDADVDTVFAPELPGLDREEIRRRYNGYNWLGESVYNPFDLLRLFENREFRPYWFETGTPTFLVKLLSERRPYTPDLGRIVATDSLLSTFDVDTLLPEALLFQAGYLTIDSVWQIPGRRELTLKYPNKEVQASLNDVLLKSLSGSPEVPEPQISRLYRLLQAGDVAALRGLFHAFFASIPHDWYRRNELSAFEGYYASIFYSHFAALGLDIVVEDTTSKGRIDMAVLCFGAVWLFEFKVVELVPQGRALQQLQDRGYADKYRSRGEPIHLVGVEFSKADRNIVGFEVETLAAS</sequence>
<evidence type="ECO:0000313" key="3">
    <source>
        <dbReference type="Proteomes" id="UP000001693"/>
    </source>
</evidence>
<dbReference type="OrthoDB" id="9146397at2"/>
<protein>
    <recommendedName>
        <fullName evidence="1">AAA-ATPase-like domain-containing protein</fullName>
    </recommendedName>
</protein>
<dbReference type="InterPro" id="IPR012547">
    <property type="entry name" value="PDDEXK_9"/>
</dbReference>
<dbReference type="Pfam" id="PF09820">
    <property type="entry name" value="AAA-ATPase_like"/>
    <property type="match status" value="1"/>
</dbReference>
<dbReference type="PANTHER" id="PTHR34825">
    <property type="entry name" value="CONSERVED PROTEIN, WITH A WEAK D-GALACTARATE DEHYDRATASE/ALTRONATE HYDROLASE DOMAIN"/>
    <property type="match status" value="1"/>
</dbReference>
<dbReference type="eggNOG" id="COG1672">
    <property type="taxonomic scope" value="Bacteria"/>
</dbReference>
<dbReference type="AlphaFoldDB" id="B1Y480"/>
<dbReference type="HOGENOM" id="CLU_021114_0_0_4"/>
<proteinExistence type="predicted"/>
<dbReference type="SUPFAM" id="SSF52540">
    <property type="entry name" value="P-loop containing nucleoside triphosphate hydrolases"/>
    <property type="match status" value="1"/>
</dbReference>
<gene>
    <name evidence="2" type="ordered locus">Lcho_2337</name>
</gene>
<accession>B1Y480</accession>
<dbReference type="InterPro" id="IPR027417">
    <property type="entry name" value="P-loop_NTPase"/>
</dbReference>
<dbReference type="STRING" id="395495.Lcho_2337"/>
<dbReference type="InterPro" id="IPR018631">
    <property type="entry name" value="AAA-ATPase-like_dom"/>
</dbReference>
<dbReference type="RefSeq" id="WP_012347360.1">
    <property type="nucleotide sequence ID" value="NC_010524.1"/>
</dbReference>
<feature type="domain" description="AAA-ATPase-like" evidence="1">
    <location>
        <begin position="14"/>
        <end position="211"/>
    </location>
</feature>
<evidence type="ECO:0000313" key="2">
    <source>
        <dbReference type="EMBL" id="ACB34602.1"/>
    </source>
</evidence>
<name>B1Y480_LEPCP</name>
<keyword evidence="3" id="KW-1185">Reference proteome</keyword>
<dbReference type="Pfam" id="PF08011">
    <property type="entry name" value="PDDEXK_9"/>
    <property type="match status" value="1"/>
</dbReference>